<evidence type="ECO:0000256" key="1">
    <source>
        <dbReference type="SAM" id="Phobius"/>
    </source>
</evidence>
<dbReference type="InterPro" id="IPR025495">
    <property type="entry name" value="DUF4386"/>
</dbReference>
<keyword evidence="1" id="KW-0472">Membrane</keyword>
<dbReference type="EMBL" id="JACHEB010000002">
    <property type="protein sequence ID" value="MBB5327477.1"/>
    <property type="molecule type" value="Genomic_DNA"/>
</dbReference>
<keyword evidence="1" id="KW-1133">Transmembrane helix</keyword>
<evidence type="ECO:0000313" key="3">
    <source>
        <dbReference type="Proteomes" id="UP000535182"/>
    </source>
</evidence>
<keyword evidence="1" id="KW-0812">Transmembrane</keyword>
<accession>A0A9X0QBU6</accession>
<keyword evidence="3" id="KW-1185">Reference proteome</keyword>
<feature type="transmembrane region" description="Helical" evidence="1">
    <location>
        <begin position="172"/>
        <end position="193"/>
    </location>
</feature>
<protein>
    <recommendedName>
        <fullName evidence="4">DUF4386 domain-containing protein</fullName>
    </recommendedName>
</protein>
<proteinExistence type="predicted"/>
<feature type="transmembrane region" description="Helical" evidence="1">
    <location>
        <begin position="9"/>
        <end position="27"/>
    </location>
</feature>
<organism evidence="2 3">
    <name type="scientific">Tunturiibacter gelidiferens</name>
    <dbReference type="NCBI Taxonomy" id="3069689"/>
    <lineage>
        <taxon>Bacteria</taxon>
        <taxon>Pseudomonadati</taxon>
        <taxon>Acidobacteriota</taxon>
        <taxon>Terriglobia</taxon>
        <taxon>Terriglobales</taxon>
        <taxon>Acidobacteriaceae</taxon>
        <taxon>Tunturiibacter</taxon>
    </lineage>
</organism>
<dbReference type="AlphaFoldDB" id="A0A9X0QBU6"/>
<feature type="transmembrane region" description="Helical" evidence="1">
    <location>
        <begin position="87"/>
        <end position="112"/>
    </location>
</feature>
<sequence>MNADTAQQYARWIGALYLISIVAGGWGESHVPNTLLIANDLAGTAQRVASSVGLFRSSFAAYLIEAACDITLNVLLYALLRPVSRTLSLLAACFGLMGTAVFAAGEMLYFAAALPAVDADVARLISPEAKTALTYLCLTIYGHGFGIFAMFYGAAAVVRGCLILRSGYLPRALGAILIFGGASFIAKNFLVVLAQQCDLPYVIFPMFLAMTSLTLWLLIKGIARTRWDEMQTRLPTA</sequence>
<name>A0A9X0QBU6_9BACT</name>
<feature type="transmembrane region" description="Helical" evidence="1">
    <location>
        <begin position="132"/>
        <end position="152"/>
    </location>
</feature>
<gene>
    <name evidence="2" type="ORF">HDF14_001082</name>
</gene>
<feature type="transmembrane region" description="Helical" evidence="1">
    <location>
        <begin position="199"/>
        <end position="219"/>
    </location>
</feature>
<dbReference type="Proteomes" id="UP000535182">
    <property type="component" value="Unassembled WGS sequence"/>
</dbReference>
<comment type="caution">
    <text evidence="2">The sequence shown here is derived from an EMBL/GenBank/DDBJ whole genome shotgun (WGS) entry which is preliminary data.</text>
</comment>
<dbReference type="Pfam" id="PF14329">
    <property type="entry name" value="DUF4386"/>
    <property type="match status" value="1"/>
</dbReference>
<evidence type="ECO:0008006" key="4">
    <source>
        <dbReference type="Google" id="ProtNLM"/>
    </source>
</evidence>
<reference evidence="2 3" key="1">
    <citation type="submission" date="2020-08" db="EMBL/GenBank/DDBJ databases">
        <title>Genomic Encyclopedia of Type Strains, Phase IV (KMG-V): Genome sequencing to study the core and pangenomes of soil and plant-associated prokaryotes.</title>
        <authorList>
            <person name="Whitman W."/>
        </authorList>
    </citation>
    <scope>NUCLEOTIDE SEQUENCE [LARGE SCALE GENOMIC DNA]</scope>
    <source>
        <strain evidence="2 3">X5P2</strain>
    </source>
</reference>
<feature type="transmembrane region" description="Helical" evidence="1">
    <location>
        <begin position="59"/>
        <end position="80"/>
    </location>
</feature>
<dbReference type="RefSeq" id="WP_183974193.1">
    <property type="nucleotide sequence ID" value="NZ_JACHEB010000002.1"/>
</dbReference>
<evidence type="ECO:0000313" key="2">
    <source>
        <dbReference type="EMBL" id="MBB5327477.1"/>
    </source>
</evidence>